<dbReference type="HOGENOM" id="CLU_2773247_0_0_5"/>
<dbReference type="STRING" id="648757.Rvan_3271"/>
<proteinExistence type="predicted"/>
<reference evidence="2" key="1">
    <citation type="journal article" date="2011" name="J. Bacteriol.">
        <title>Genome sequences of eight morphologically diverse alphaproteobacteria.</title>
        <authorList>
            <consortium name="US DOE Joint Genome Institute"/>
            <person name="Brown P.J."/>
            <person name="Kysela D.T."/>
            <person name="Buechlein A."/>
            <person name="Hemmerich C."/>
            <person name="Brun Y.V."/>
        </authorList>
    </citation>
    <scope>NUCLEOTIDE SEQUENCE [LARGE SCALE GENOMIC DNA]</scope>
    <source>
        <strain evidence="2">ATCC 17100 / ATH 3.1.1 / DSM 162 / LMG 4299</strain>
    </source>
</reference>
<organism evidence="1 2">
    <name type="scientific">Rhodomicrobium vannielii (strain ATCC 17100 / DSM 162 / LMG 4299 / NCIMB 10020 / ATH 3.1.1)</name>
    <dbReference type="NCBI Taxonomy" id="648757"/>
    <lineage>
        <taxon>Bacteria</taxon>
        <taxon>Pseudomonadati</taxon>
        <taxon>Pseudomonadota</taxon>
        <taxon>Alphaproteobacteria</taxon>
        <taxon>Hyphomicrobiales</taxon>
        <taxon>Hyphomicrobiaceae</taxon>
        <taxon>Rhodomicrobium</taxon>
    </lineage>
</organism>
<accession>E3I277</accession>
<gene>
    <name evidence="1" type="ordered locus">Rvan_3271</name>
</gene>
<dbReference type="Proteomes" id="UP000001399">
    <property type="component" value="Chromosome"/>
</dbReference>
<protein>
    <submittedName>
        <fullName evidence="1">Uncharacterized protein</fullName>
    </submittedName>
</protein>
<dbReference type="KEGG" id="rva:Rvan_3271"/>
<dbReference type="RefSeq" id="WP_013420822.1">
    <property type="nucleotide sequence ID" value="NC_014664.1"/>
</dbReference>
<sequence length="69" mass="7783">MSIVNPSCKDFTIILYERNVFQFTVRAEDGDVAEDVALETYYGWSEADRARYISGEQGGVELDIEEAAQ</sequence>
<dbReference type="AlphaFoldDB" id="E3I277"/>
<evidence type="ECO:0000313" key="2">
    <source>
        <dbReference type="Proteomes" id="UP000001399"/>
    </source>
</evidence>
<dbReference type="EMBL" id="CP002292">
    <property type="protein sequence ID" value="ADP72464.1"/>
    <property type="molecule type" value="Genomic_DNA"/>
</dbReference>
<dbReference type="OrthoDB" id="9847998at2"/>
<evidence type="ECO:0000313" key="1">
    <source>
        <dbReference type="EMBL" id="ADP72464.1"/>
    </source>
</evidence>
<name>E3I277_RHOVT</name>
<keyword evidence="2" id="KW-1185">Reference proteome</keyword>